<sequence>MSIKYPNIKVKLIGEDGNAFSILARVDSALKKAKIHKNIRDEFFKEATSKDYNHLLNVVSSWVKTI</sequence>
<protein>
    <submittedName>
        <fullName evidence="1">Uncharacterized protein</fullName>
    </submittedName>
</protein>
<dbReference type="STRING" id="1031564.CINS_0848"/>
<dbReference type="KEGG" id="cis:CINS_0848"/>
<evidence type="ECO:0000313" key="2">
    <source>
        <dbReference type="Proteomes" id="UP000031163"/>
    </source>
</evidence>
<accession>A0A0A8H1F7</accession>
<dbReference type="EMBL" id="CP007770">
    <property type="protein sequence ID" value="AJC87812.1"/>
    <property type="molecule type" value="Genomic_DNA"/>
</dbReference>
<dbReference type="HOGENOM" id="CLU_197587_1_0_7"/>
<reference evidence="1 2" key="1">
    <citation type="journal article" date="2014" name="Genome Biol. Evol.">
        <title>Comparative Genomics of the Campylobacter lari Group.</title>
        <authorList>
            <person name="Miller W.G."/>
            <person name="Yee E."/>
            <person name="Chapman M.H."/>
            <person name="Smith T.P."/>
            <person name="Bono J.L."/>
            <person name="Huynh S."/>
            <person name="Parker C.T."/>
            <person name="Vandamme P."/>
            <person name="Luong K."/>
            <person name="Korlach J."/>
        </authorList>
    </citation>
    <scope>NUCLEOTIDE SEQUENCE [LARGE SCALE GENOMIC DNA]</scope>
    <source>
        <strain evidence="1 2">NCTC 12927</strain>
    </source>
</reference>
<dbReference type="AlphaFoldDB" id="A0A0A8H1F7"/>
<organism evidence="1 2">
    <name type="scientific">Campylobacter insulaenigrae NCTC 12927</name>
    <dbReference type="NCBI Taxonomy" id="1031564"/>
    <lineage>
        <taxon>Bacteria</taxon>
        <taxon>Pseudomonadati</taxon>
        <taxon>Campylobacterota</taxon>
        <taxon>Epsilonproteobacteria</taxon>
        <taxon>Campylobacterales</taxon>
        <taxon>Campylobacteraceae</taxon>
        <taxon>Campylobacter</taxon>
    </lineage>
</organism>
<gene>
    <name evidence="1" type="ORF">CINS_0848</name>
</gene>
<proteinExistence type="predicted"/>
<evidence type="ECO:0000313" key="1">
    <source>
        <dbReference type="EMBL" id="AJC87812.1"/>
    </source>
</evidence>
<dbReference type="Proteomes" id="UP000031163">
    <property type="component" value="Chromosome"/>
</dbReference>
<name>A0A0A8H1F7_9BACT</name>